<dbReference type="RefSeq" id="XP_013757926.1">
    <property type="nucleotide sequence ID" value="XM_013902472.1"/>
</dbReference>
<keyword evidence="2" id="KW-1185">Reference proteome</keyword>
<evidence type="ECO:0000313" key="1">
    <source>
        <dbReference type="EMBL" id="KNC49203.1"/>
    </source>
</evidence>
<dbReference type="Proteomes" id="UP000054408">
    <property type="component" value="Unassembled WGS sequence"/>
</dbReference>
<protein>
    <submittedName>
        <fullName evidence="1">Uncharacterized protein</fullName>
    </submittedName>
</protein>
<accession>A0A0L0DD00</accession>
<dbReference type="GeneID" id="25564649"/>
<evidence type="ECO:0000313" key="2">
    <source>
        <dbReference type="Proteomes" id="UP000054408"/>
    </source>
</evidence>
<dbReference type="EMBL" id="GL349454">
    <property type="protein sequence ID" value="KNC49203.1"/>
    <property type="molecule type" value="Genomic_DNA"/>
</dbReference>
<gene>
    <name evidence="1" type="ORF">AMSG_05185</name>
</gene>
<dbReference type="AlphaFoldDB" id="A0A0L0DD00"/>
<proteinExistence type="predicted"/>
<name>A0A0L0DD00_THETB</name>
<organism evidence="1 2">
    <name type="scientific">Thecamonas trahens ATCC 50062</name>
    <dbReference type="NCBI Taxonomy" id="461836"/>
    <lineage>
        <taxon>Eukaryota</taxon>
        <taxon>Apusozoa</taxon>
        <taxon>Apusomonadida</taxon>
        <taxon>Apusomonadidae</taxon>
        <taxon>Thecamonas</taxon>
    </lineage>
</organism>
<reference evidence="1 2" key="1">
    <citation type="submission" date="2010-05" db="EMBL/GenBank/DDBJ databases">
        <title>The Genome Sequence of Thecamonas trahens ATCC 50062.</title>
        <authorList>
            <consortium name="The Broad Institute Genome Sequencing Platform"/>
            <person name="Russ C."/>
            <person name="Cuomo C."/>
            <person name="Shea T."/>
            <person name="Young S.K."/>
            <person name="Zeng Q."/>
            <person name="Koehrsen M."/>
            <person name="Haas B."/>
            <person name="Borodovsky M."/>
            <person name="Guigo R."/>
            <person name="Alvarado L."/>
            <person name="Berlin A."/>
            <person name="Bochicchio J."/>
            <person name="Borenstein D."/>
            <person name="Chapman S."/>
            <person name="Chen Z."/>
            <person name="Freedman E."/>
            <person name="Gellesch M."/>
            <person name="Goldberg J."/>
            <person name="Griggs A."/>
            <person name="Gujja S."/>
            <person name="Heilman E."/>
            <person name="Heiman D."/>
            <person name="Hepburn T."/>
            <person name="Howarth C."/>
            <person name="Jen D."/>
            <person name="Larson L."/>
            <person name="Mehta T."/>
            <person name="Park D."/>
            <person name="Pearson M."/>
            <person name="Roberts A."/>
            <person name="Saif S."/>
            <person name="Shenoy N."/>
            <person name="Sisk P."/>
            <person name="Stolte C."/>
            <person name="Sykes S."/>
            <person name="Thomson T."/>
            <person name="Walk T."/>
            <person name="White J."/>
            <person name="Yandava C."/>
            <person name="Burger G."/>
            <person name="Gray M.W."/>
            <person name="Holland P.W.H."/>
            <person name="King N."/>
            <person name="Lang F.B.F."/>
            <person name="Roger A.J."/>
            <person name="Ruiz-Trillo I."/>
            <person name="Lander E."/>
            <person name="Nusbaum C."/>
        </authorList>
    </citation>
    <scope>NUCLEOTIDE SEQUENCE [LARGE SCALE GENOMIC DNA]</scope>
    <source>
        <strain evidence="1 2">ATCC 50062</strain>
    </source>
</reference>
<sequence>MAAKERCAGGCCTPADFAARLEGTEVDIGLLYSASHGLIVNTTEHVLYAMENGPRYSNFYFDVKHGTCTAEHNVATSRSFVSLCFDASNPDWRIADKHPQPQGSLVWEYVPQSSLWHVLASPPCAPVTVTGSLASLKLPGQLQVADMHVVAYDPAAFALPTECGGK</sequence>